<dbReference type="SUPFAM" id="SSF56112">
    <property type="entry name" value="Protein kinase-like (PK-like)"/>
    <property type="match status" value="1"/>
</dbReference>
<sequence>MAPTKDESGLDHTQYPNCNIHFVASSLPEELPTLDEIEQRFSGRPETYNIKTMQMNGNSNYIVKRDISLVMEGWTMLYLKKMTRIPTPTVYAILTDKPANRDIIIMEYIPNQSLEKTWQTLKDAEKEDTANQLAAYFAELRALPPPGFFGRSLPPEFGNLGKQPLTDTLFGVIGEGAEFGGPFDTVEQLRKGLGDA</sequence>
<dbReference type="Proteomes" id="UP001583177">
    <property type="component" value="Unassembled WGS sequence"/>
</dbReference>
<dbReference type="EMBL" id="JAWRVE010000288">
    <property type="protein sequence ID" value="KAL1845920.1"/>
    <property type="molecule type" value="Genomic_DNA"/>
</dbReference>
<evidence type="ECO:0000313" key="1">
    <source>
        <dbReference type="EMBL" id="KAL1845920.1"/>
    </source>
</evidence>
<dbReference type="PANTHER" id="PTHR21310:SF48">
    <property type="entry name" value="AMINOGLYCOSIDE PHOSPHOTRANSFERASE DOMAIN-CONTAINING PROTEIN"/>
    <property type="match status" value="1"/>
</dbReference>
<accession>A0ABR3VVB9</accession>
<comment type="caution">
    <text evidence="1">The sequence shown here is derived from an EMBL/GenBank/DDBJ whole genome shotgun (WGS) entry which is preliminary data.</text>
</comment>
<protein>
    <recommendedName>
        <fullName evidence="3">Phosphotransferase enzyme family protein</fullName>
    </recommendedName>
</protein>
<reference evidence="1 2" key="1">
    <citation type="journal article" date="2024" name="IMA Fungus">
        <title>IMA Genome - F19 : A genome assembly and annotation guide to empower mycologists, including annotated draft genome sequences of Ceratocystis pirilliformis, Diaporthe australafricana, Fusarium ophioides, Paecilomyces lecythidis, and Sporothrix stenoceras.</title>
        <authorList>
            <person name="Aylward J."/>
            <person name="Wilson A.M."/>
            <person name="Visagie C.M."/>
            <person name="Spraker J."/>
            <person name="Barnes I."/>
            <person name="Buitendag C."/>
            <person name="Ceriani C."/>
            <person name="Del Mar Angel L."/>
            <person name="du Plessis D."/>
            <person name="Fuchs T."/>
            <person name="Gasser K."/>
            <person name="Kramer D."/>
            <person name="Li W."/>
            <person name="Munsamy K."/>
            <person name="Piso A."/>
            <person name="Price J.L."/>
            <person name="Sonnekus B."/>
            <person name="Thomas C."/>
            <person name="van der Nest A."/>
            <person name="van Dijk A."/>
            <person name="van Heerden A."/>
            <person name="van Vuuren N."/>
            <person name="Yilmaz N."/>
            <person name="Duong T.A."/>
            <person name="van der Merwe N.A."/>
            <person name="Wingfield M.J."/>
            <person name="Wingfield B.D."/>
        </authorList>
    </citation>
    <scope>NUCLEOTIDE SEQUENCE [LARGE SCALE GENOMIC DNA]</scope>
    <source>
        <strain evidence="1 2">CMW 18300</strain>
    </source>
</reference>
<dbReference type="InterPro" id="IPR011009">
    <property type="entry name" value="Kinase-like_dom_sf"/>
</dbReference>
<name>A0ABR3VVB9_9PEZI</name>
<proteinExistence type="predicted"/>
<dbReference type="InterPro" id="IPR051678">
    <property type="entry name" value="AGP_Transferase"/>
</dbReference>
<evidence type="ECO:0008006" key="3">
    <source>
        <dbReference type="Google" id="ProtNLM"/>
    </source>
</evidence>
<feature type="non-terminal residue" evidence="1">
    <location>
        <position position="196"/>
    </location>
</feature>
<dbReference type="PANTHER" id="PTHR21310">
    <property type="entry name" value="AMINOGLYCOSIDE PHOSPHOTRANSFERASE-RELATED-RELATED"/>
    <property type="match status" value="1"/>
</dbReference>
<organism evidence="1 2">
    <name type="scientific">Diaporthe australafricana</name>
    <dbReference type="NCBI Taxonomy" id="127596"/>
    <lineage>
        <taxon>Eukaryota</taxon>
        <taxon>Fungi</taxon>
        <taxon>Dikarya</taxon>
        <taxon>Ascomycota</taxon>
        <taxon>Pezizomycotina</taxon>
        <taxon>Sordariomycetes</taxon>
        <taxon>Sordariomycetidae</taxon>
        <taxon>Diaporthales</taxon>
        <taxon>Diaporthaceae</taxon>
        <taxon>Diaporthe</taxon>
    </lineage>
</organism>
<gene>
    <name evidence="1" type="ORF">Daus18300_014411</name>
</gene>
<keyword evidence="2" id="KW-1185">Reference proteome</keyword>
<evidence type="ECO:0000313" key="2">
    <source>
        <dbReference type="Proteomes" id="UP001583177"/>
    </source>
</evidence>